<keyword evidence="3" id="KW-1185">Reference proteome</keyword>
<name>A0A7S7SKJ4_PALFE</name>
<evidence type="ECO:0000259" key="1">
    <source>
        <dbReference type="PROSITE" id="PS50987"/>
    </source>
</evidence>
<dbReference type="SMART" id="SM00418">
    <property type="entry name" value="HTH_ARSR"/>
    <property type="match status" value="1"/>
</dbReference>
<dbReference type="EMBL" id="CP063849">
    <property type="protein sequence ID" value="QOY87501.1"/>
    <property type="molecule type" value="Genomic_DNA"/>
</dbReference>
<dbReference type="Gene3D" id="3.40.50.150">
    <property type="entry name" value="Vaccinia Virus protein VP39"/>
    <property type="match status" value="1"/>
</dbReference>
<dbReference type="CDD" id="cd00090">
    <property type="entry name" value="HTH_ARSR"/>
    <property type="match status" value="1"/>
</dbReference>
<dbReference type="InterPro" id="IPR013216">
    <property type="entry name" value="Methyltransf_11"/>
</dbReference>
<gene>
    <name evidence="2" type="ORF">IRI77_32895</name>
</gene>
<dbReference type="SUPFAM" id="SSF46785">
    <property type="entry name" value="Winged helix' DNA-binding domain"/>
    <property type="match status" value="1"/>
</dbReference>
<dbReference type="Pfam" id="PF08241">
    <property type="entry name" value="Methyltransf_11"/>
    <property type="match status" value="1"/>
</dbReference>
<dbReference type="NCBIfam" id="NF033788">
    <property type="entry name" value="HTH_metalloreg"/>
    <property type="match status" value="1"/>
</dbReference>
<dbReference type="InterPro" id="IPR036388">
    <property type="entry name" value="WH-like_DNA-bd_sf"/>
</dbReference>
<dbReference type="Gene3D" id="1.10.10.10">
    <property type="entry name" value="Winged helix-like DNA-binding domain superfamily/Winged helix DNA-binding domain"/>
    <property type="match status" value="1"/>
</dbReference>
<dbReference type="Proteomes" id="UP000593892">
    <property type="component" value="Chromosome"/>
</dbReference>
<sequence>MPSMLNTFRLLSDPGRVRLVLLLAQEELTVAELQEILSTGQSTISSQLSQLRQAGLVEDRRIGKSVMYRLTEPRSDSGRRLLEVLQDGAVEVAEAERDTEALNLTLNKRRDRMRAYFDELAGKFGKHYVPGRSWKGLAETLLKLMPPMVIADLGAGEGTFSQLLAQRAERVIAVDNSEKMVEFGADLAAKNRIGNLEYRRGDMEKLPIEDASVDLAFFSQSLHHAQHPDRAVKEAFRILRPGGRIAVLDLVKHHFEEARELYADLWLGFAEVELVGFLKKAGFSRIESTVVHKEEQTPFFETLLVVGDKPRA</sequence>
<dbReference type="InterPro" id="IPR029063">
    <property type="entry name" value="SAM-dependent_MTases_sf"/>
</dbReference>
<dbReference type="AlphaFoldDB" id="A0A7S7SKJ4"/>
<dbReference type="RefSeq" id="WP_194449170.1">
    <property type="nucleotide sequence ID" value="NZ_CP063849.1"/>
</dbReference>
<dbReference type="PANTHER" id="PTHR43591">
    <property type="entry name" value="METHYLTRANSFERASE"/>
    <property type="match status" value="1"/>
</dbReference>
<dbReference type="PROSITE" id="PS50987">
    <property type="entry name" value="HTH_ARSR_2"/>
    <property type="match status" value="1"/>
</dbReference>
<dbReference type="InterPro" id="IPR036390">
    <property type="entry name" value="WH_DNA-bd_sf"/>
</dbReference>
<dbReference type="InterPro" id="IPR001845">
    <property type="entry name" value="HTH_ArsR_DNA-bd_dom"/>
</dbReference>
<dbReference type="SUPFAM" id="SSF53335">
    <property type="entry name" value="S-adenosyl-L-methionine-dependent methyltransferases"/>
    <property type="match status" value="1"/>
</dbReference>
<dbReference type="KEGG" id="pfer:IRI77_32895"/>
<protein>
    <submittedName>
        <fullName evidence="2">Metalloregulator ArsR/SmtB family transcription factor</fullName>
    </submittedName>
</protein>
<organism evidence="2 3">
    <name type="scientific">Paludibaculum fermentans</name>
    <dbReference type="NCBI Taxonomy" id="1473598"/>
    <lineage>
        <taxon>Bacteria</taxon>
        <taxon>Pseudomonadati</taxon>
        <taxon>Acidobacteriota</taxon>
        <taxon>Terriglobia</taxon>
        <taxon>Bryobacterales</taxon>
        <taxon>Bryobacteraceae</taxon>
        <taxon>Paludibaculum</taxon>
    </lineage>
</organism>
<dbReference type="PANTHER" id="PTHR43591:SF24">
    <property type="entry name" value="2-METHOXY-6-POLYPRENYL-1,4-BENZOQUINOL METHYLASE, MITOCHONDRIAL"/>
    <property type="match status" value="1"/>
</dbReference>
<evidence type="ECO:0000313" key="3">
    <source>
        <dbReference type="Proteomes" id="UP000593892"/>
    </source>
</evidence>
<proteinExistence type="predicted"/>
<feature type="domain" description="HTH arsR-type" evidence="1">
    <location>
        <begin position="1"/>
        <end position="96"/>
    </location>
</feature>
<dbReference type="PRINTS" id="PR00778">
    <property type="entry name" value="HTHARSR"/>
</dbReference>
<accession>A0A7S7SKJ4</accession>
<dbReference type="GO" id="GO:0008757">
    <property type="term" value="F:S-adenosylmethionine-dependent methyltransferase activity"/>
    <property type="evidence" value="ECO:0007669"/>
    <property type="project" value="InterPro"/>
</dbReference>
<evidence type="ECO:0000313" key="2">
    <source>
        <dbReference type="EMBL" id="QOY87501.1"/>
    </source>
</evidence>
<dbReference type="GO" id="GO:0003700">
    <property type="term" value="F:DNA-binding transcription factor activity"/>
    <property type="evidence" value="ECO:0007669"/>
    <property type="project" value="InterPro"/>
</dbReference>
<dbReference type="Pfam" id="PF01022">
    <property type="entry name" value="HTH_5"/>
    <property type="match status" value="1"/>
</dbReference>
<reference evidence="2 3" key="1">
    <citation type="submission" date="2020-10" db="EMBL/GenBank/DDBJ databases">
        <title>Complete genome sequence of Paludibaculum fermentans P105T, a facultatively anaerobic acidobacterium capable of dissimilatory Fe(III) reduction.</title>
        <authorList>
            <person name="Dedysh S.N."/>
            <person name="Beletsky A.V."/>
            <person name="Kulichevskaya I.S."/>
            <person name="Mardanov A.V."/>
            <person name="Ravin N.V."/>
        </authorList>
    </citation>
    <scope>NUCLEOTIDE SEQUENCE [LARGE SCALE GENOMIC DNA]</scope>
    <source>
        <strain evidence="2 3">P105</strain>
    </source>
</reference>
<dbReference type="CDD" id="cd02440">
    <property type="entry name" value="AdoMet_MTases"/>
    <property type="match status" value="1"/>
</dbReference>
<dbReference type="InterPro" id="IPR011991">
    <property type="entry name" value="ArsR-like_HTH"/>
</dbReference>